<evidence type="ECO:0000313" key="1">
    <source>
        <dbReference type="EMBL" id="QUL98331.1"/>
    </source>
</evidence>
<accession>A0AAT9LB86</accession>
<reference evidence="1" key="1">
    <citation type="submission" date="2020-10" db="EMBL/GenBank/DDBJ databases">
        <authorList>
            <person name="Kadnikov V."/>
            <person name="Beletsky A.V."/>
            <person name="Mardanov A.V."/>
            <person name="Karnachuk O.V."/>
            <person name="Ravin N.V."/>
        </authorList>
    </citation>
    <scope>NUCLEOTIDE SEQUENCE</scope>
    <source>
        <strain evidence="1">Bu02</strain>
    </source>
</reference>
<organism evidence="1">
    <name type="scientific">Candidatus Fermentithermobacillus carboniphilus</name>
    <dbReference type="NCBI Taxonomy" id="3085328"/>
    <lineage>
        <taxon>Bacteria</taxon>
        <taxon>Bacillati</taxon>
        <taxon>Bacillota</taxon>
        <taxon>Candidatus Fermentithermobacillia</taxon>
        <taxon>Candidatus Fermentithermobacillales</taxon>
        <taxon>Candidatus Fermentithermobacillaceae</taxon>
        <taxon>Candidatus Fermentithermobacillus</taxon>
    </lineage>
</organism>
<protein>
    <submittedName>
        <fullName evidence="1">YlzJ-like family protein</fullName>
    </submittedName>
</protein>
<gene>
    <name evidence="1" type="ORF">IMF26_09950</name>
</gene>
<name>A0AAT9LB86_9FIRM</name>
<dbReference type="KEGG" id="fcz:IMF26_09950"/>
<proteinExistence type="predicted"/>
<dbReference type="EMBL" id="CP062796">
    <property type="protein sequence ID" value="QUL98331.1"/>
    <property type="molecule type" value="Genomic_DNA"/>
</dbReference>
<dbReference type="AlphaFoldDB" id="A0AAT9LB86"/>
<dbReference type="Pfam" id="PF14035">
    <property type="entry name" value="YlzJ"/>
    <property type="match status" value="1"/>
</dbReference>
<dbReference type="InterPro" id="IPR025619">
    <property type="entry name" value="YlzJ"/>
</dbReference>
<sequence length="70" mass="8166">MVLYTIYPPEVVFETEEKRHYFTIDFEGRTFVMELIDGQAQIVRLISANPSDYLNPKWQPGTKVGFSVPR</sequence>
<reference evidence="1" key="2">
    <citation type="journal article" date="2023" name="Biology">
        <title>Prokaryotic Life Associated with Coal-Fire Gas Vents Revealed by Metagenomics.</title>
        <authorList>
            <person name="Kadnikov V.V."/>
            <person name="Mardanov A.V."/>
            <person name="Beletsky A.V."/>
            <person name="Karnachuk O.V."/>
            <person name="Ravin N.V."/>
        </authorList>
    </citation>
    <scope>NUCLEOTIDE SEQUENCE</scope>
    <source>
        <strain evidence="1">Bu02</strain>
    </source>
</reference>